<gene>
    <name evidence="1" type="ORF">CRG98_012274</name>
</gene>
<evidence type="ECO:0000313" key="2">
    <source>
        <dbReference type="Proteomes" id="UP000233551"/>
    </source>
</evidence>
<dbReference type="Proteomes" id="UP000233551">
    <property type="component" value="Unassembled WGS sequence"/>
</dbReference>
<sequence>MAEAADLEGVEVDRVAAAVAVAVAVVARPMKWRAFLSREEMLGHRFIEMGMGWMAG</sequence>
<reference evidence="1 2" key="1">
    <citation type="submission" date="2017-11" db="EMBL/GenBank/DDBJ databases">
        <title>De-novo sequencing of pomegranate (Punica granatum L.) genome.</title>
        <authorList>
            <person name="Akparov Z."/>
            <person name="Amiraslanov A."/>
            <person name="Hajiyeva S."/>
            <person name="Abbasov M."/>
            <person name="Kaur K."/>
            <person name="Hamwieh A."/>
            <person name="Solovyev V."/>
            <person name="Salamov A."/>
            <person name="Braich B."/>
            <person name="Kosarev P."/>
            <person name="Mahmoud A."/>
            <person name="Hajiyev E."/>
            <person name="Babayeva S."/>
            <person name="Izzatullayeva V."/>
            <person name="Mammadov A."/>
            <person name="Mammadov A."/>
            <person name="Sharifova S."/>
            <person name="Ojaghi J."/>
            <person name="Eynullazada K."/>
            <person name="Bayramov B."/>
            <person name="Abdulazimova A."/>
            <person name="Shahmuradov I."/>
        </authorList>
    </citation>
    <scope>NUCLEOTIDE SEQUENCE [LARGE SCALE GENOMIC DNA]</scope>
    <source>
        <strain evidence="2">cv. AG2017</strain>
        <tissue evidence="1">Leaf</tissue>
    </source>
</reference>
<protein>
    <submittedName>
        <fullName evidence="1">Uncharacterized protein</fullName>
    </submittedName>
</protein>
<keyword evidence="2" id="KW-1185">Reference proteome</keyword>
<proteinExistence type="predicted"/>
<comment type="caution">
    <text evidence="1">The sequence shown here is derived from an EMBL/GenBank/DDBJ whole genome shotgun (WGS) entry which is preliminary data.</text>
</comment>
<evidence type="ECO:0000313" key="1">
    <source>
        <dbReference type="EMBL" id="PKI67325.1"/>
    </source>
</evidence>
<name>A0A2I0KFP8_PUNGR</name>
<organism evidence="1 2">
    <name type="scientific">Punica granatum</name>
    <name type="common">Pomegranate</name>
    <dbReference type="NCBI Taxonomy" id="22663"/>
    <lineage>
        <taxon>Eukaryota</taxon>
        <taxon>Viridiplantae</taxon>
        <taxon>Streptophyta</taxon>
        <taxon>Embryophyta</taxon>
        <taxon>Tracheophyta</taxon>
        <taxon>Spermatophyta</taxon>
        <taxon>Magnoliopsida</taxon>
        <taxon>eudicotyledons</taxon>
        <taxon>Gunneridae</taxon>
        <taxon>Pentapetalae</taxon>
        <taxon>rosids</taxon>
        <taxon>malvids</taxon>
        <taxon>Myrtales</taxon>
        <taxon>Lythraceae</taxon>
        <taxon>Punica</taxon>
    </lineage>
</organism>
<dbReference type="EMBL" id="PGOL01000620">
    <property type="protein sequence ID" value="PKI67325.1"/>
    <property type="molecule type" value="Genomic_DNA"/>
</dbReference>
<accession>A0A2I0KFP8</accession>
<dbReference type="AlphaFoldDB" id="A0A2I0KFP8"/>